<reference evidence="1" key="2">
    <citation type="journal article" date="2015" name="Data Brief">
        <title>Shoot transcriptome of the giant reed, Arundo donax.</title>
        <authorList>
            <person name="Barrero R.A."/>
            <person name="Guerrero F.D."/>
            <person name="Moolhuijzen P."/>
            <person name="Goolsby J.A."/>
            <person name="Tidwell J."/>
            <person name="Bellgard S.E."/>
            <person name="Bellgard M.I."/>
        </authorList>
    </citation>
    <scope>NUCLEOTIDE SEQUENCE</scope>
    <source>
        <tissue evidence="1">Shoot tissue taken approximately 20 cm above the soil surface</tissue>
    </source>
</reference>
<reference evidence="1" key="1">
    <citation type="submission" date="2014-09" db="EMBL/GenBank/DDBJ databases">
        <authorList>
            <person name="Magalhaes I.L.F."/>
            <person name="Oliveira U."/>
            <person name="Santos F.R."/>
            <person name="Vidigal T.H.D.A."/>
            <person name="Brescovit A.D."/>
            <person name="Santos A.J."/>
        </authorList>
    </citation>
    <scope>NUCLEOTIDE SEQUENCE</scope>
    <source>
        <tissue evidence="1">Shoot tissue taken approximately 20 cm above the soil surface</tissue>
    </source>
</reference>
<evidence type="ECO:0000313" key="1">
    <source>
        <dbReference type="EMBL" id="JAD95720.1"/>
    </source>
</evidence>
<proteinExistence type="predicted"/>
<accession>A0A0A9ECY3</accession>
<dbReference type="AlphaFoldDB" id="A0A0A9ECY3"/>
<dbReference type="EMBL" id="GBRH01202175">
    <property type="protein sequence ID" value="JAD95720.1"/>
    <property type="molecule type" value="Transcribed_RNA"/>
</dbReference>
<sequence length="37" mass="4486">MVCLCNSSINSAYSKSFSPIEDIRNWWWFWDMCKVHT</sequence>
<name>A0A0A9ECY3_ARUDO</name>
<protein>
    <submittedName>
        <fullName evidence="1">Uncharacterized protein</fullName>
    </submittedName>
</protein>
<organism evidence="1">
    <name type="scientific">Arundo donax</name>
    <name type="common">Giant reed</name>
    <name type="synonym">Donax arundinaceus</name>
    <dbReference type="NCBI Taxonomy" id="35708"/>
    <lineage>
        <taxon>Eukaryota</taxon>
        <taxon>Viridiplantae</taxon>
        <taxon>Streptophyta</taxon>
        <taxon>Embryophyta</taxon>
        <taxon>Tracheophyta</taxon>
        <taxon>Spermatophyta</taxon>
        <taxon>Magnoliopsida</taxon>
        <taxon>Liliopsida</taxon>
        <taxon>Poales</taxon>
        <taxon>Poaceae</taxon>
        <taxon>PACMAD clade</taxon>
        <taxon>Arundinoideae</taxon>
        <taxon>Arundineae</taxon>
        <taxon>Arundo</taxon>
    </lineage>
</organism>